<dbReference type="SUPFAM" id="SSF51338">
    <property type="entry name" value="Composite domain of metallo-dependent hydrolases"/>
    <property type="match status" value="1"/>
</dbReference>
<organism evidence="1 2">
    <name type="scientific">Coprococcus comes ATCC 27758</name>
    <dbReference type="NCBI Taxonomy" id="470146"/>
    <lineage>
        <taxon>Bacteria</taxon>
        <taxon>Bacillati</taxon>
        <taxon>Bacillota</taxon>
        <taxon>Clostridia</taxon>
        <taxon>Lachnospirales</taxon>
        <taxon>Lachnospiraceae</taxon>
        <taxon>Coprococcus</taxon>
    </lineage>
</organism>
<sequence length="81" mass="9423">MIMYVIKNGTIHTGTGEVLENYDILIEGKRLRKSKRISAKQMQKLSMQPENKFSLVSSIHILLSELWGFRLVTEIMQKLQM</sequence>
<dbReference type="Proteomes" id="UP000003793">
    <property type="component" value="Unassembled WGS sequence"/>
</dbReference>
<dbReference type="GO" id="GO:0016810">
    <property type="term" value="F:hydrolase activity, acting on carbon-nitrogen (but not peptide) bonds"/>
    <property type="evidence" value="ECO:0007669"/>
    <property type="project" value="InterPro"/>
</dbReference>
<comment type="caution">
    <text evidence="1">The sequence shown here is derived from an EMBL/GenBank/DDBJ whole genome shotgun (WGS) entry which is preliminary data.</text>
</comment>
<gene>
    <name evidence="1" type="ORF">COPCOM_02119</name>
</gene>
<dbReference type="EMBL" id="ABVR01000041">
    <property type="protein sequence ID" value="EEG89140.1"/>
    <property type="molecule type" value="Genomic_DNA"/>
</dbReference>
<dbReference type="InterPro" id="IPR011059">
    <property type="entry name" value="Metal-dep_hydrolase_composite"/>
</dbReference>
<reference evidence="1 2" key="2">
    <citation type="submission" date="2009-03" db="EMBL/GenBank/DDBJ databases">
        <title>Draft genome sequence of Coprococcus comes (ATCC 27758).</title>
        <authorList>
            <person name="Sudarsanam P."/>
            <person name="Ley R."/>
            <person name="Guruge J."/>
            <person name="Turnbaugh P.J."/>
            <person name="Mahowald M."/>
            <person name="Liep D."/>
            <person name="Gordon J."/>
        </authorList>
    </citation>
    <scope>NUCLEOTIDE SEQUENCE [LARGE SCALE GENOMIC DNA]</scope>
    <source>
        <strain evidence="1 2">ATCC 27758</strain>
    </source>
</reference>
<protein>
    <submittedName>
        <fullName evidence="1">Uncharacterized protein</fullName>
    </submittedName>
</protein>
<dbReference type="AlphaFoldDB" id="C0BAL6"/>
<proteinExistence type="predicted"/>
<accession>C0BAL6</accession>
<name>C0BAL6_9FIRM</name>
<evidence type="ECO:0000313" key="1">
    <source>
        <dbReference type="EMBL" id="EEG89140.1"/>
    </source>
</evidence>
<evidence type="ECO:0000313" key="2">
    <source>
        <dbReference type="Proteomes" id="UP000003793"/>
    </source>
</evidence>
<reference evidence="1 2" key="1">
    <citation type="submission" date="2009-02" db="EMBL/GenBank/DDBJ databases">
        <authorList>
            <person name="Fulton L."/>
            <person name="Clifton S."/>
            <person name="Fulton B."/>
            <person name="Xu J."/>
            <person name="Minx P."/>
            <person name="Pepin K.H."/>
            <person name="Johnson M."/>
            <person name="Bhonagiri V."/>
            <person name="Nash W.E."/>
            <person name="Mardis E.R."/>
            <person name="Wilson R.K."/>
        </authorList>
    </citation>
    <scope>NUCLEOTIDE SEQUENCE [LARGE SCALE GENOMIC DNA]</scope>
    <source>
        <strain evidence="1 2">ATCC 27758</strain>
    </source>
</reference>
<dbReference type="HOGENOM" id="CLU_2567986_0_0_9"/>